<gene>
    <name evidence="1" type="ORF">MEUPH1_LOCUS4505</name>
</gene>
<name>A0AAV0VTZ4_9HEMI</name>
<comment type="caution">
    <text evidence="1">The sequence shown here is derived from an EMBL/GenBank/DDBJ whole genome shotgun (WGS) entry which is preliminary data.</text>
</comment>
<evidence type="ECO:0000313" key="2">
    <source>
        <dbReference type="Proteomes" id="UP001160148"/>
    </source>
</evidence>
<keyword evidence="2" id="KW-1185">Reference proteome</keyword>
<proteinExistence type="predicted"/>
<sequence length="139" mass="16334">MTIWETIVTFAQQHNIELEVPNKISKRKRTEPEFLKNFVVTTTTAAEHEDSNNETNLIDYWKVHAYYPIIDEVVNNLKTRFSAESLNLAISIDHFFNLDYEKSSFFIQQYKDLLKVDLNSLQAEIMVAKNCIQNYNNKP</sequence>
<evidence type="ECO:0000313" key="1">
    <source>
        <dbReference type="EMBL" id="CAI6347751.1"/>
    </source>
</evidence>
<organism evidence="1 2">
    <name type="scientific">Macrosiphum euphorbiae</name>
    <name type="common">potato aphid</name>
    <dbReference type="NCBI Taxonomy" id="13131"/>
    <lineage>
        <taxon>Eukaryota</taxon>
        <taxon>Metazoa</taxon>
        <taxon>Ecdysozoa</taxon>
        <taxon>Arthropoda</taxon>
        <taxon>Hexapoda</taxon>
        <taxon>Insecta</taxon>
        <taxon>Pterygota</taxon>
        <taxon>Neoptera</taxon>
        <taxon>Paraneoptera</taxon>
        <taxon>Hemiptera</taxon>
        <taxon>Sternorrhyncha</taxon>
        <taxon>Aphidomorpha</taxon>
        <taxon>Aphidoidea</taxon>
        <taxon>Aphididae</taxon>
        <taxon>Macrosiphini</taxon>
        <taxon>Macrosiphum</taxon>
    </lineage>
</organism>
<reference evidence="1 2" key="1">
    <citation type="submission" date="2023-01" db="EMBL/GenBank/DDBJ databases">
        <authorList>
            <person name="Whitehead M."/>
        </authorList>
    </citation>
    <scope>NUCLEOTIDE SEQUENCE [LARGE SCALE GENOMIC DNA]</scope>
</reference>
<dbReference type="EMBL" id="CARXXK010000001">
    <property type="protein sequence ID" value="CAI6347751.1"/>
    <property type="molecule type" value="Genomic_DNA"/>
</dbReference>
<dbReference type="AlphaFoldDB" id="A0AAV0VTZ4"/>
<protein>
    <submittedName>
        <fullName evidence="1">Uncharacterized protein</fullName>
    </submittedName>
</protein>
<dbReference type="Proteomes" id="UP001160148">
    <property type="component" value="Unassembled WGS sequence"/>
</dbReference>
<accession>A0AAV0VTZ4</accession>